<dbReference type="EMBL" id="JAFNEN010000483">
    <property type="protein sequence ID" value="KAG8182014.1"/>
    <property type="molecule type" value="Genomic_DNA"/>
</dbReference>
<evidence type="ECO:0000313" key="1">
    <source>
        <dbReference type="EMBL" id="KAG8182014.1"/>
    </source>
</evidence>
<name>A0AAV6UCV1_9ARAC</name>
<gene>
    <name evidence="1" type="ORF">JTE90_013946</name>
</gene>
<protein>
    <submittedName>
        <fullName evidence="1">Uncharacterized protein</fullName>
    </submittedName>
</protein>
<evidence type="ECO:0000313" key="2">
    <source>
        <dbReference type="Proteomes" id="UP000827092"/>
    </source>
</evidence>
<reference evidence="1 2" key="1">
    <citation type="journal article" date="2022" name="Nat. Ecol. Evol.">
        <title>A masculinizing supergene underlies an exaggerated male reproductive morph in a spider.</title>
        <authorList>
            <person name="Hendrickx F."/>
            <person name="De Corte Z."/>
            <person name="Sonet G."/>
            <person name="Van Belleghem S.M."/>
            <person name="Kostlbacher S."/>
            <person name="Vangestel C."/>
        </authorList>
    </citation>
    <scope>NUCLEOTIDE SEQUENCE [LARGE SCALE GENOMIC DNA]</scope>
    <source>
        <strain evidence="1">W744_W776</strain>
    </source>
</reference>
<comment type="caution">
    <text evidence="1">The sequence shown here is derived from an EMBL/GenBank/DDBJ whole genome shotgun (WGS) entry which is preliminary data.</text>
</comment>
<proteinExistence type="predicted"/>
<keyword evidence="2" id="KW-1185">Reference proteome</keyword>
<organism evidence="1 2">
    <name type="scientific">Oedothorax gibbosus</name>
    <dbReference type="NCBI Taxonomy" id="931172"/>
    <lineage>
        <taxon>Eukaryota</taxon>
        <taxon>Metazoa</taxon>
        <taxon>Ecdysozoa</taxon>
        <taxon>Arthropoda</taxon>
        <taxon>Chelicerata</taxon>
        <taxon>Arachnida</taxon>
        <taxon>Araneae</taxon>
        <taxon>Araneomorphae</taxon>
        <taxon>Entelegynae</taxon>
        <taxon>Araneoidea</taxon>
        <taxon>Linyphiidae</taxon>
        <taxon>Erigoninae</taxon>
        <taxon>Oedothorax</taxon>
    </lineage>
</organism>
<dbReference type="Proteomes" id="UP000827092">
    <property type="component" value="Unassembled WGS sequence"/>
</dbReference>
<dbReference type="AlphaFoldDB" id="A0AAV6UCV1"/>
<sequence length="68" mass="7985">MPPFFPSLFFQDKLTRDKICVITGYRYRTSSPVLTAHSFFPTPSQQLKRHALDRVRVRFDRIVLTTAL</sequence>
<accession>A0AAV6UCV1</accession>